<dbReference type="Proteomes" id="UP000663874">
    <property type="component" value="Unassembled WGS sequence"/>
</dbReference>
<dbReference type="AlphaFoldDB" id="A0A820BU48"/>
<protein>
    <submittedName>
        <fullName evidence="1">Uncharacterized protein</fullName>
    </submittedName>
</protein>
<comment type="caution">
    <text evidence="1">The sequence shown here is derived from an EMBL/GenBank/DDBJ whole genome shotgun (WGS) entry which is preliminary data.</text>
</comment>
<sequence>MIKDNHQIIQWILYTIIDQINTNLTQYPSSITCEISSDDYYFIPCSYLLNTQGQQIINFSITKQIDIVKHLRIHFYKPIDHNTISLQQISIYGYYAYDQQMIIEQTSHPYQTLISTVYGKQILHNKNSNTSIITTVNDDDNIKLMYSLIKSSTININIIDNSHQISMILSDKYRSFNHYLQLIHLYKQFELFINYLITYNHFNILSELNFNEKNIHYLINNINNELINDQIKQIINNIFWKIKEDNIKLDENLLEYLLKNYSWLLPSIGHHKPLLVMNYINNKNDTFIEYFKQLKICSLSVEFLNEILINEYFLKSIEELNQQIQYIINKTSNYLLIYHGLDYLIKISKYSNVQIWFSKTIIASNIWKYLLDIFNNPNISSFIQSPSILLTQLITLLRNLSIQCPTNQINMSLISTYLAYLTEQRLEQDRPLTGYLQYILSEVVLKHEYIQCLINTRDYPINIREYYTLFQRNSLYHKLIQDCSISMNIGQLIEKLFGFNYLQANIWTATNYIKNKSYLIKASSEPI</sequence>
<feature type="non-terminal residue" evidence="1">
    <location>
        <position position="1"/>
    </location>
</feature>
<gene>
    <name evidence="1" type="ORF">FNK824_LOCUS36122</name>
</gene>
<accession>A0A820BU48</accession>
<proteinExistence type="predicted"/>
<reference evidence="1" key="1">
    <citation type="submission" date="2021-02" db="EMBL/GenBank/DDBJ databases">
        <authorList>
            <person name="Nowell W R."/>
        </authorList>
    </citation>
    <scope>NUCLEOTIDE SEQUENCE</scope>
</reference>
<evidence type="ECO:0000313" key="1">
    <source>
        <dbReference type="EMBL" id="CAF4198263.1"/>
    </source>
</evidence>
<name>A0A820BU48_9BILA</name>
<organism evidence="1 2">
    <name type="scientific">Rotaria sordida</name>
    <dbReference type="NCBI Taxonomy" id="392033"/>
    <lineage>
        <taxon>Eukaryota</taxon>
        <taxon>Metazoa</taxon>
        <taxon>Spiralia</taxon>
        <taxon>Gnathifera</taxon>
        <taxon>Rotifera</taxon>
        <taxon>Eurotatoria</taxon>
        <taxon>Bdelloidea</taxon>
        <taxon>Philodinida</taxon>
        <taxon>Philodinidae</taxon>
        <taxon>Rotaria</taxon>
    </lineage>
</organism>
<dbReference type="EMBL" id="CAJOBE010016229">
    <property type="protein sequence ID" value="CAF4198263.1"/>
    <property type="molecule type" value="Genomic_DNA"/>
</dbReference>
<evidence type="ECO:0000313" key="2">
    <source>
        <dbReference type="Proteomes" id="UP000663874"/>
    </source>
</evidence>